<dbReference type="EMBL" id="CP136798">
    <property type="protein sequence ID" value="XCN14024.1"/>
    <property type="molecule type" value="Genomic_DNA"/>
</dbReference>
<evidence type="ECO:0000259" key="3">
    <source>
        <dbReference type="Pfam" id="PF13796"/>
    </source>
</evidence>
<feature type="transmembrane region" description="Helical" evidence="2">
    <location>
        <begin position="21"/>
        <end position="44"/>
    </location>
</feature>
<evidence type="ECO:0000256" key="1">
    <source>
        <dbReference type="SAM" id="MobiDB-lite"/>
    </source>
</evidence>
<feature type="transmembrane region" description="Helical" evidence="2">
    <location>
        <begin position="50"/>
        <end position="68"/>
    </location>
</feature>
<organism evidence="4">
    <name type="scientific">Streptomyces sp. JL1001</name>
    <dbReference type="NCBI Taxonomy" id="3078227"/>
    <lineage>
        <taxon>Bacteria</taxon>
        <taxon>Bacillati</taxon>
        <taxon>Actinomycetota</taxon>
        <taxon>Actinomycetes</taxon>
        <taxon>Kitasatosporales</taxon>
        <taxon>Streptomycetaceae</taxon>
        <taxon>Streptomyces</taxon>
    </lineage>
</organism>
<proteinExistence type="predicted"/>
<evidence type="ECO:0000313" key="4">
    <source>
        <dbReference type="EMBL" id="XCN14024.1"/>
    </source>
</evidence>
<dbReference type="RefSeq" id="WP_159024687.1">
    <property type="nucleotide sequence ID" value="NZ_CP136798.1"/>
</dbReference>
<name>A0AAU8KC99_9ACTN</name>
<feature type="domain" description="Putative sensor" evidence="3">
    <location>
        <begin position="22"/>
        <end position="203"/>
    </location>
</feature>
<reference evidence="4" key="1">
    <citation type="submission" date="2023-10" db="EMBL/GenBank/DDBJ databases">
        <title>Complete genome sequence of Streptomyces sp. JL1001.</title>
        <authorList>
            <person name="Jiang L."/>
        </authorList>
    </citation>
    <scope>NUCLEOTIDE SEQUENCE</scope>
    <source>
        <strain evidence="4">JL1001</strain>
    </source>
</reference>
<evidence type="ECO:0000256" key="2">
    <source>
        <dbReference type="SAM" id="Phobius"/>
    </source>
</evidence>
<feature type="compositionally biased region" description="Basic and acidic residues" evidence="1">
    <location>
        <begin position="240"/>
        <end position="253"/>
    </location>
</feature>
<dbReference type="InterPro" id="IPR025828">
    <property type="entry name" value="Put_sensor_dom"/>
</dbReference>
<gene>
    <name evidence="4" type="ORF">R1Y80_10290</name>
</gene>
<keyword evidence="2" id="KW-0812">Transmembrane</keyword>
<keyword evidence="2" id="KW-1133">Transmembrane helix</keyword>
<accession>A0AAU8KC99</accession>
<keyword evidence="2" id="KW-0472">Membrane</keyword>
<feature type="transmembrane region" description="Helical" evidence="2">
    <location>
        <begin position="169"/>
        <end position="189"/>
    </location>
</feature>
<feature type="region of interest" description="Disordered" evidence="1">
    <location>
        <begin position="221"/>
        <end position="253"/>
    </location>
</feature>
<sequence length="253" mass="26295">MRAPDSLARLPLSAAPWLASGYLASYLVAGSALFAVATAALLVGMVASQLTVTVPLLIVSVWVIRGCAQVERGRARLMDKPIPYAYQDVTEPGLPAHIKARCADPAIVRDCAYLILLFPLLLLLDLLALAVWLVPLAGLTLPLWYESVAASGGTAGRIGTVVPVDTLPGALVVAAVAAALLPVAARAVVSAAQLHLTVARAVLRPPADPLEQVKGVLARPGPLALVPSPTRTRTSTASTPDRESHESHTGRLG</sequence>
<dbReference type="AlphaFoldDB" id="A0AAU8KC99"/>
<protein>
    <submittedName>
        <fullName evidence="4">Sensor domain-containing protein</fullName>
    </submittedName>
</protein>
<dbReference type="Pfam" id="PF13796">
    <property type="entry name" value="Sensor"/>
    <property type="match status" value="1"/>
</dbReference>
<feature type="transmembrane region" description="Helical" evidence="2">
    <location>
        <begin position="111"/>
        <end position="134"/>
    </location>
</feature>
<feature type="compositionally biased region" description="Low complexity" evidence="1">
    <location>
        <begin position="227"/>
        <end position="239"/>
    </location>
</feature>